<feature type="non-terminal residue" evidence="1">
    <location>
        <position position="99"/>
    </location>
</feature>
<reference evidence="1" key="1">
    <citation type="submission" date="2023-10" db="EMBL/GenBank/DDBJ databases">
        <title>Genome assembly of Pristionchus species.</title>
        <authorList>
            <person name="Yoshida K."/>
            <person name="Sommer R.J."/>
        </authorList>
    </citation>
    <scope>NUCLEOTIDE SEQUENCE</scope>
    <source>
        <strain evidence="1">RS5133</strain>
    </source>
</reference>
<evidence type="ECO:0000313" key="2">
    <source>
        <dbReference type="Proteomes" id="UP001432322"/>
    </source>
</evidence>
<keyword evidence="2" id="KW-1185">Reference proteome</keyword>
<gene>
    <name evidence="1" type="ORF">PFISCL1PPCAC_20878</name>
</gene>
<evidence type="ECO:0000313" key="1">
    <source>
        <dbReference type="EMBL" id="GMT29581.1"/>
    </source>
</evidence>
<accession>A0AAV5WBF1</accession>
<organism evidence="1 2">
    <name type="scientific">Pristionchus fissidentatus</name>
    <dbReference type="NCBI Taxonomy" id="1538716"/>
    <lineage>
        <taxon>Eukaryota</taxon>
        <taxon>Metazoa</taxon>
        <taxon>Ecdysozoa</taxon>
        <taxon>Nematoda</taxon>
        <taxon>Chromadorea</taxon>
        <taxon>Rhabditida</taxon>
        <taxon>Rhabditina</taxon>
        <taxon>Diplogasteromorpha</taxon>
        <taxon>Diplogasteroidea</taxon>
        <taxon>Neodiplogasteridae</taxon>
        <taxon>Pristionchus</taxon>
    </lineage>
</organism>
<sequence>PSLLIRYFHSVPSFSQTILFASCTFPELTPGWEILNLWKLGQDAVLNTALTGTRLNAVTLNFASSKVIESGLQLIWPLISSLIILCRIMLCTLPCVTFS</sequence>
<dbReference type="EMBL" id="BTSY01000005">
    <property type="protein sequence ID" value="GMT29581.1"/>
    <property type="molecule type" value="Genomic_DNA"/>
</dbReference>
<dbReference type="Proteomes" id="UP001432322">
    <property type="component" value="Unassembled WGS sequence"/>
</dbReference>
<comment type="caution">
    <text evidence="1">The sequence shown here is derived from an EMBL/GenBank/DDBJ whole genome shotgun (WGS) entry which is preliminary data.</text>
</comment>
<protein>
    <submittedName>
        <fullName evidence="1">Uncharacterized protein</fullName>
    </submittedName>
</protein>
<name>A0AAV5WBF1_9BILA</name>
<dbReference type="AlphaFoldDB" id="A0AAV5WBF1"/>
<proteinExistence type="predicted"/>
<feature type="non-terminal residue" evidence="1">
    <location>
        <position position="1"/>
    </location>
</feature>